<evidence type="ECO:0000256" key="3">
    <source>
        <dbReference type="SAM" id="MobiDB-lite"/>
    </source>
</evidence>
<feature type="region of interest" description="Disordered" evidence="3">
    <location>
        <begin position="143"/>
        <end position="191"/>
    </location>
</feature>
<dbReference type="Proteomes" id="UP001642483">
    <property type="component" value="Unassembled WGS sequence"/>
</dbReference>
<dbReference type="PANTHER" id="PTHR10036">
    <property type="entry name" value="CD59 GLYCOPROTEIN"/>
    <property type="match status" value="1"/>
</dbReference>
<reference evidence="5 6" key="1">
    <citation type="submission" date="2024-02" db="EMBL/GenBank/DDBJ databases">
        <authorList>
            <person name="Daric V."/>
            <person name="Darras S."/>
        </authorList>
    </citation>
    <scope>NUCLEOTIDE SEQUENCE [LARGE SCALE GENOMIC DNA]</scope>
</reference>
<dbReference type="PROSITE" id="PS51257">
    <property type="entry name" value="PROKAR_LIPOPROTEIN"/>
    <property type="match status" value="1"/>
</dbReference>
<keyword evidence="6" id="KW-1185">Reference proteome</keyword>
<feature type="signal peptide" evidence="4">
    <location>
        <begin position="1"/>
        <end position="20"/>
    </location>
</feature>
<dbReference type="PANTHER" id="PTHR10036:SF3">
    <property type="entry name" value="PROTEIN SLEEPLESS-RELATED"/>
    <property type="match status" value="1"/>
</dbReference>
<organism evidence="5 6">
    <name type="scientific">Clavelina lepadiformis</name>
    <name type="common">Light-bulb sea squirt</name>
    <name type="synonym">Ascidia lepadiformis</name>
    <dbReference type="NCBI Taxonomy" id="159417"/>
    <lineage>
        <taxon>Eukaryota</taxon>
        <taxon>Metazoa</taxon>
        <taxon>Chordata</taxon>
        <taxon>Tunicata</taxon>
        <taxon>Ascidiacea</taxon>
        <taxon>Aplousobranchia</taxon>
        <taxon>Clavelinidae</taxon>
        <taxon>Clavelina</taxon>
    </lineage>
</organism>
<feature type="chain" id="PRO_5045038707" evidence="4">
    <location>
        <begin position="21"/>
        <end position="345"/>
    </location>
</feature>
<evidence type="ECO:0000256" key="4">
    <source>
        <dbReference type="SAM" id="SignalP"/>
    </source>
</evidence>
<comment type="caution">
    <text evidence="5">The sequence shown here is derived from an EMBL/GenBank/DDBJ whole genome shotgun (WGS) entry which is preliminary data.</text>
</comment>
<evidence type="ECO:0000256" key="2">
    <source>
        <dbReference type="ARBA" id="ARBA00023157"/>
    </source>
</evidence>
<feature type="compositionally biased region" description="Pro residues" evidence="3">
    <location>
        <begin position="159"/>
        <end position="185"/>
    </location>
</feature>
<keyword evidence="2" id="KW-1015">Disulfide bond</keyword>
<gene>
    <name evidence="5" type="ORF">CVLEPA_LOCUS26378</name>
</gene>
<evidence type="ECO:0000256" key="1">
    <source>
        <dbReference type="ARBA" id="ARBA00022729"/>
    </source>
</evidence>
<proteinExistence type="predicted"/>
<protein>
    <submittedName>
        <fullName evidence="5">Uncharacterized protein</fullName>
    </submittedName>
</protein>
<keyword evidence="1 4" id="KW-0732">Signal</keyword>
<sequence length="345" mass="35780">MKRHILGIIFIVTAAVSCDALRCFQCEMRFSLASPVDTCNGQNATTCPEKANFCITNTSASIASTSDILGCHIGDNSSQGCGSADDDEVHCIVICDTDGCNSPYPKDGDIFSLGPDIFPPIPGFPPSLPPFFPSPGIGPDLSVVPSFQPQPSPDTGDIRPPPGTDIIPQAPPEFEIPPELGPLSPPTSGIEPESSSELSCFQCSILNVDTLPFPLDECVGASPRPCPAAEDNYCVIITSTEPGIRSVVRTCVANIATTSCSTVGQVRTCGEHCSTDGCNSLEGIIQEATTVSDAGIQDTVQNATTDSDAGMQGSDGDGGGGGAARQVQVHLIVLLSVVFTLLCMP</sequence>
<dbReference type="EMBL" id="CAWYQH010000130">
    <property type="protein sequence ID" value="CAK8693049.1"/>
    <property type="molecule type" value="Genomic_DNA"/>
</dbReference>
<accession>A0ABP0GQK5</accession>
<evidence type="ECO:0000313" key="5">
    <source>
        <dbReference type="EMBL" id="CAK8693049.1"/>
    </source>
</evidence>
<evidence type="ECO:0000313" key="6">
    <source>
        <dbReference type="Proteomes" id="UP001642483"/>
    </source>
</evidence>
<name>A0ABP0GQK5_CLALP</name>